<dbReference type="InterPro" id="IPR000254">
    <property type="entry name" value="CBD"/>
</dbReference>
<dbReference type="InterPro" id="IPR035971">
    <property type="entry name" value="CBD_sf"/>
</dbReference>
<dbReference type="OrthoDB" id="3915838at2759"/>
<keyword evidence="1 3" id="KW-0732">Signal</keyword>
<evidence type="ECO:0000259" key="4">
    <source>
        <dbReference type="PROSITE" id="PS51164"/>
    </source>
</evidence>
<feature type="chain" id="PRO_5040398616" description="CBM1 domain-containing protein" evidence="3">
    <location>
        <begin position="20"/>
        <end position="198"/>
    </location>
</feature>
<feature type="region of interest" description="Disordered" evidence="2">
    <location>
        <begin position="57"/>
        <end position="93"/>
    </location>
</feature>
<dbReference type="GO" id="GO:0030248">
    <property type="term" value="F:cellulose binding"/>
    <property type="evidence" value="ECO:0007669"/>
    <property type="project" value="InterPro"/>
</dbReference>
<dbReference type="GO" id="GO:0005576">
    <property type="term" value="C:extracellular region"/>
    <property type="evidence" value="ECO:0007669"/>
    <property type="project" value="InterPro"/>
</dbReference>
<evidence type="ECO:0000313" key="5">
    <source>
        <dbReference type="EMBL" id="GLB37066.1"/>
    </source>
</evidence>
<accession>A0A9P3PKJ6</accession>
<proteinExistence type="predicted"/>
<feature type="compositionally biased region" description="Basic residues" evidence="2">
    <location>
        <begin position="63"/>
        <end position="79"/>
    </location>
</feature>
<evidence type="ECO:0000256" key="1">
    <source>
        <dbReference type="ARBA" id="ARBA00022729"/>
    </source>
</evidence>
<keyword evidence="6" id="KW-1185">Reference proteome</keyword>
<dbReference type="GO" id="GO:0005975">
    <property type="term" value="P:carbohydrate metabolic process"/>
    <property type="evidence" value="ECO:0007669"/>
    <property type="project" value="InterPro"/>
</dbReference>
<comment type="caution">
    <text evidence="5">The sequence shown here is derived from an EMBL/GenBank/DDBJ whole genome shotgun (WGS) entry which is preliminary data.</text>
</comment>
<evidence type="ECO:0000313" key="6">
    <source>
        <dbReference type="Proteomes" id="UP001063166"/>
    </source>
</evidence>
<dbReference type="PROSITE" id="PS00562">
    <property type="entry name" value="CBM1_1"/>
    <property type="match status" value="1"/>
</dbReference>
<feature type="signal peptide" evidence="3">
    <location>
        <begin position="1"/>
        <end position="19"/>
    </location>
</feature>
<evidence type="ECO:0000256" key="2">
    <source>
        <dbReference type="SAM" id="MobiDB-lite"/>
    </source>
</evidence>
<gene>
    <name evidence="5" type="ORF">LshimejAT787_0401170</name>
</gene>
<dbReference type="AlphaFoldDB" id="A0A9P3PKJ6"/>
<name>A0A9P3PKJ6_LYOSH</name>
<sequence>MKSIFAIAAFVSFLGGVSAQSPAWGQCGGQGWSGPTTCVAGYTCTYSNPYYSQCLPGSGTPPLRRRPHPRRDLRPRRAPRPPNNGGTPMLGPESSSGYFTIGSTISLTGSGSGSQKLYLNIDNSGTQSYKALMFGTSATTTDWGLEGDTIITTAPRQLNFLACQAATGGFWNVWLQTGNDTPAGKTCAVVTMHLPCLC</sequence>
<dbReference type="PROSITE" id="PS51164">
    <property type="entry name" value="CBM1_2"/>
    <property type="match status" value="1"/>
</dbReference>
<dbReference type="SUPFAM" id="SSF57180">
    <property type="entry name" value="Cellulose-binding domain"/>
    <property type="match status" value="1"/>
</dbReference>
<reference evidence="5" key="1">
    <citation type="submission" date="2022-07" db="EMBL/GenBank/DDBJ databases">
        <title>The genome of Lyophyllum shimeji provides insight into the initial evolution of ectomycorrhizal fungal genome.</title>
        <authorList>
            <person name="Kobayashi Y."/>
            <person name="Shibata T."/>
            <person name="Hirakawa H."/>
            <person name="Shigenobu S."/>
            <person name="Nishiyama T."/>
            <person name="Yamada A."/>
            <person name="Hasebe M."/>
            <person name="Kawaguchi M."/>
        </authorList>
    </citation>
    <scope>NUCLEOTIDE SEQUENCE</scope>
    <source>
        <strain evidence="5">AT787</strain>
    </source>
</reference>
<dbReference type="Proteomes" id="UP001063166">
    <property type="component" value="Unassembled WGS sequence"/>
</dbReference>
<protein>
    <recommendedName>
        <fullName evidence="4">CBM1 domain-containing protein</fullName>
    </recommendedName>
</protein>
<dbReference type="Pfam" id="PF00734">
    <property type="entry name" value="CBM_1"/>
    <property type="match status" value="1"/>
</dbReference>
<dbReference type="EMBL" id="BRPK01000004">
    <property type="protein sequence ID" value="GLB37066.1"/>
    <property type="molecule type" value="Genomic_DNA"/>
</dbReference>
<feature type="domain" description="CBM1" evidence="4">
    <location>
        <begin position="19"/>
        <end position="55"/>
    </location>
</feature>
<dbReference type="SMART" id="SM00236">
    <property type="entry name" value="fCBD"/>
    <property type="match status" value="1"/>
</dbReference>
<evidence type="ECO:0000256" key="3">
    <source>
        <dbReference type="SAM" id="SignalP"/>
    </source>
</evidence>
<organism evidence="5 6">
    <name type="scientific">Lyophyllum shimeji</name>
    <name type="common">Hon-shimeji</name>
    <name type="synonym">Tricholoma shimeji</name>
    <dbReference type="NCBI Taxonomy" id="47721"/>
    <lineage>
        <taxon>Eukaryota</taxon>
        <taxon>Fungi</taxon>
        <taxon>Dikarya</taxon>
        <taxon>Basidiomycota</taxon>
        <taxon>Agaricomycotina</taxon>
        <taxon>Agaricomycetes</taxon>
        <taxon>Agaricomycetidae</taxon>
        <taxon>Agaricales</taxon>
        <taxon>Tricholomatineae</taxon>
        <taxon>Lyophyllaceae</taxon>
        <taxon>Lyophyllum</taxon>
    </lineage>
</organism>